<dbReference type="InterPro" id="IPR000182">
    <property type="entry name" value="GNAT_dom"/>
</dbReference>
<evidence type="ECO:0000259" key="1">
    <source>
        <dbReference type="PROSITE" id="PS51186"/>
    </source>
</evidence>
<keyword evidence="3" id="KW-1185">Reference proteome</keyword>
<dbReference type="SUPFAM" id="SSF55729">
    <property type="entry name" value="Acyl-CoA N-acyltransferases (Nat)"/>
    <property type="match status" value="1"/>
</dbReference>
<accession>A0ABD5VUN2</accession>
<dbReference type="InterPro" id="IPR016181">
    <property type="entry name" value="Acyl_CoA_acyltransferase"/>
</dbReference>
<reference evidence="2 3" key="1">
    <citation type="journal article" date="2019" name="Int. J. Syst. Evol. Microbiol.">
        <title>The Global Catalogue of Microorganisms (GCM) 10K type strain sequencing project: providing services to taxonomists for standard genome sequencing and annotation.</title>
        <authorList>
            <consortium name="The Broad Institute Genomics Platform"/>
            <consortium name="The Broad Institute Genome Sequencing Center for Infectious Disease"/>
            <person name="Wu L."/>
            <person name="Ma J."/>
        </authorList>
    </citation>
    <scope>NUCLEOTIDE SEQUENCE [LARGE SCALE GENOMIC DNA]</scope>
    <source>
        <strain evidence="2 3">JCM 30072</strain>
    </source>
</reference>
<protein>
    <submittedName>
        <fullName evidence="2">GNAT family N-acetyltransferase</fullName>
        <ecNumber evidence="2">2.3.-.-</ecNumber>
    </submittedName>
</protein>
<dbReference type="PROSITE" id="PS51186">
    <property type="entry name" value="GNAT"/>
    <property type="match status" value="1"/>
</dbReference>
<keyword evidence="2" id="KW-0808">Transferase</keyword>
<proteinExistence type="predicted"/>
<dbReference type="GeneID" id="76628737"/>
<dbReference type="Gene3D" id="3.40.630.30">
    <property type="match status" value="1"/>
</dbReference>
<dbReference type="GO" id="GO:0016746">
    <property type="term" value="F:acyltransferase activity"/>
    <property type="evidence" value="ECO:0007669"/>
    <property type="project" value="UniProtKB-KW"/>
</dbReference>
<evidence type="ECO:0000313" key="3">
    <source>
        <dbReference type="Proteomes" id="UP001596445"/>
    </source>
</evidence>
<dbReference type="EC" id="2.3.-.-" evidence="2"/>
<gene>
    <name evidence="2" type="ORF">ACFQQG_00585</name>
</gene>
<evidence type="ECO:0000313" key="2">
    <source>
        <dbReference type="EMBL" id="MFC7056945.1"/>
    </source>
</evidence>
<comment type="caution">
    <text evidence="2">The sequence shown here is derived from an EMBL/GenBank/DDBJ whole genome shotgun (WGS) entry which is preliminary data.</text>
</comment>
<sequence>MEIRLAAPEERPAVRGVVDAGLLELDSERLSTAIEHDEVLVAVSETGTVVGALVLEEAEILAVAVRKGRQGQEIGTKLVEEAATHHNTLSAEFHERVRPFWESLGFEITTAGQANRYRGELSTFKRVEK</sequence>
<dbReference type="Proteomes" id="UP001596445">
    <property type="component" value="Unassembled WGS sequence"/>
</dbReference>
<dbReference type="Pfam" id="PF13508">
    <property type="entry name" value="Acetyltransf_7"/>
    <property type="match status" value="1"/>
</dbReference>
<dbReference type="EMBL" id="JBHSZI010000001">
    <property type="protein sequence ID" value="MFC7056945.1"/>
    <property type="molecule type" value="Genomic_DNA"/>
</dbReference>
<feature type="domain" description="N-acetyltransferase" evidence="1">
    <location>
        <begin position="1"/>
        <end position="128"/>
    </location>
</feature>
<name>A0ABD5VUN2_9EURY</name>
<dbReference type="AlphaFoldDB" id="A0ABD5VUN2"/>
<organism evidence="2 3">
    <name type="scientific">Halovenus salina</name>
    <dbReference type="NCBI Taxonomy" id="1510225"/>
    <lineage>
        <taxon>Archaea</taxon>
        <taxon>Methanobacteriati</taxon>
        <taxon>Methanobacteriota</taxon>
        <taxon>Stenosarchaea group</taxon>
        <taxon>Halobacteria</taxon>
        <taxon>Halobacteriales</taxon>
        <taxon>Haloarculaceae</taxon>
        <taxon>Halovenus</taxon>
    </lineage>
</organism>
<keyword evidence="2" id="KW-0012">Acyltransferase</keyword>
<dbReference type="RefSeq" id="WP_267162655.1">
    <property type="nucleotide sequence ID" value="NZ_CP112972.1"/>
</dbReference>